<feature type="transmembrane region" description="Helical" evidence="6">
    <location>
        <begin position="213"/>
        <end position="232"/>
    </location>
</feature>
<evidence type="ECO:0000313" key="8">
    <source>
        <dbReference type="Proteomes" id="UP000319852"/>
    </source>
</evidence>
<evidence type="ECO:0000256" key="4">
    <source>
        <dbReference type="ARBA" id="ARBA00022989"/>
    </source>
</evidence>
<keyword evidence="8" id="KW-1185">Reference proteome</keyword>
<feature type="transmembrane region" description="Helical" evidence="6">
    <location>
        <begin position="100"/>
        <end position="118"/>
    </location>
</feature>
<dbReference type="KEGG" id="amob:HG15A2_43420"/>
<name>A0A517N1I9_9BACT</name>
<feature type="transmembrane region" description="Helical" evidence="6">
    <location>
        <begin position="159"/>
        <end position="178"/>
    </location>
</feature>
<feature type="transmembrane region" description="Helical" evidence="6">
    <location>
        <begin position="67"/>
        <end position="88"/>
    </location>
</feature>
<proteinExistence type="inferred from homology"/>
<evidence type="ECO:0000256" key="6">
    <source>
        <dbReference type="RuleBase" id="RU004379"/>
    </source>
</evidence>
<keyword evidence="3 6" id="KW-0812">Transmembrane</keyword>
<dbReference type="GO" id="GO:0005886">
    <property type="term" value="C:plasma membrane"/>
    <property type="evidence" value="ECO:0007669"/>
    <property type="project" value="TreeGrafter"/>
</dbReference>
<dbReference type="InterPro" id="IPR006214">
    <property type="entry name" value="Bax_inhibitor_1-related"/>
</dbReference>
<organism evidence="7 8">
    <name type="scientific">Adhaeretor mobilis</name>
    <dbReference type="NCBI Taxonomy" id="1930276"/>
    <lineage>
        <taxon>Bacteria</taxon>
        <taxon>Pseudomonadati</taxon>
        <taxon>Planctomycetota</taxon>
        <taxon>Planctomycetia</taxon>
        <taxon>Pirellulales</taxon>
        <taxon>Lacipirellulaceae</taxon>
        <taxon>Adhaeretor</taxon>
    </lineage>
</organism>
<dbReference type="PANTHER" id="PTHR23291:SF50">
    <property type="entry name" value="PROTEIN LIFEGUARD 4"/>
    <property type="match status" value="1"/>
</dbReference>
<gene>
    <name evidence="7" type="ORF">HG15A2_43420</name>
</gene>
<evidence type="ECO:0000313" key="7">
    <source>
        <dbReference type="EMBL" id="QDT01000.1"/>
    </source>
</evidence>
<evidence type="ECO:0000256" key="5">
    <source>
        <dbReference type="ARBA" id="ARBA00023136"/>
    </source>
</evidence>
<dbReference type="RefSeq" id="WP_218932144.1">
    <property type="nucleotide sequence ID" value="NZ_CP036263.1"/>
</dbReference>
<protein>
    <submittedName>
        <fullName evidence="7">Inhibitor of apoptosis-promoting Bax1</fullName>
    </submittedName>
</protein>
<sequence>MNASENPYAPSNFTMAAHAESSERATFITRTYMHLAGAILAFIGLEAVLLNSPIAERLTNTMMGGQYSWLIVLGAFMAVSWIANSWAMSSTSRGMQYAGLSLYVVAESIIILPLLYIAASNPRFAGVIPTASYTTLALFGVLTAIVFITRQDFSFMRSVLVFGGIAAMGLIVCAILFSFALGPIFTYAMIALACGYILYSTSNVMLHYRTDQYVAASLALFAAVALLFWYILQLFMSRD</sequence>
<evidence type="ECO:0000256" key="3">
    <source>
        <dbReference type="ARBA" id="ARBA00022692"/>
    </source>
</evidence>
<feature type="transmembrane region" description="Helical" evidence="6">
    <location>
        <begin position="124"/>
        <end position="147"/>
    </location>
</feature>
<evidence type="ECO:0000256" key="1">
    <source>
        <dbReference type="ARBA" id="ARBA00004141"/>
    </source>
</evidence>
<dbReference type="PANTHER" id="PTHR23291">
    <property type="entry name" value="BAX INHIBITOR-RELATED"/>
    <property type="match status" value="1"/>
</dbReference>
<feature type="transmembrane region" description="Helical" evidence="6">
    <location>
        <begin position="184"/>
        <end position="201"/>
    </location>
</feature>
<evidence type="ECO:0000256" key="2">
    <source>
        <dbReference type="ARBA" id="ARBA00010350"/>
    </source>
</evidence>
<reference evidence="7 8" key="1">
    <citation type="submission" date="2019-02" db="EMBL/GenBank/DDBJ databases">
        <title>Deep-cultivation of Planctomycetes and their phenomic and genomic characterization uncovers novel biology.</title>
        <authorList>
            <person name="Wiegand S."/>
            <person name="Jogler M."/>
            <person name="Boedeker C."/>
            <person name="Pinto D."/>
            <person name="Vollmers J."/>
            <person name="Rivas-Marin E."/>
            <person name="Kohn T."/>
            <person name="Peeters S.H."/>
            <person name="Heuer A."/>
            <person name="Rast P."/>
            <person name="Oberbeckmann S."/>
            <person name="Bunk B."/>
            <person name="Jeske O."/>
            <person name="Meyerdierks A."/>
            <person name="Storesund J.E."/>
            <person name="Kallscheuer N."/>
            <person name="Luecker S."/>
            <person name="Lage O.M."/>
            <person name="Pohl T."/>
            <person name="Merkel B.J."/>
            <person name="Hornburger P."/>
            <person name="Mueller R.-W."/>
            <person name="Bruemmer F."/>
            <person name="Labrenz M."/>
            <person name="Spormann A.M."/>
            <person name="Op den Camp H."/>
            <person name="Overmann J."/>
            <person name="Amann R."/>
            <person name="Jetten M.S.M."/>
            <person name="Mascher T."/>
            <person name="Medema M.H."/>
            <person name="Devos D.P."/>
            <person name="Kaster A.-K."/>
            <person name="Ovreas L."/>
            <person name="Rohde M."/>
            <person name="Galperin M.Y."/>
            <person name="Jogler C."/>
        </authorList>
    </citation>
    <scope>NUCLEOTIDE SEQUENCE [LARGE SCALE GENOMIC DNA]</scope>
    <source>
        <strain evidence="7 8">HG15A2</strain>
    </source>
</reference>
<dbReference type="Pfam" id="PF01027">
    <property type="entry name" value="Bax1-I"/>
    <property type="match status" value="1"/>
</dbReference>
<keyword evidence="4 6" id="KW-1133">Transmembrane helix</keyword>
<comment type="subcellular location">
    <subcellularLocation>
        <location evidence="1">Membrane</location>
        <topology evidence="1">Multi-pass membrane protein</topology>
    </subcellularLocation>
</comment>
<dbReference type="AlphaFoldDB" id="A0A517N1I9"/>
<accession>A0A517N1I9</accession>
<dbReference type="EMBL" id="CP036263">
    <property type="protein sequence ID" value="QDT01000.1"/>
    <property type="molecule type" value="Genomic_DNA"/>
</dbReference>
<keyword evidence="5 6" id="KW-0472">Membrane</keyword>
<dbReference type="Proteomes" id="UP000319852">
    <property type="component" value="Chromosome"/>
</dbReference>
<comment type="similarity">
    <text evidence="2 6">Belongs to the BI1 family.</text>
</comment>
<feature type="transmembrane region" description="Helical" evidence="6">
    <location>
        <begin position="32"/>
        <end position="55"/>
    </location>
</feature>